<evidence type="ECO:0000313" key="2">
    <source>
        <dbReference type="EMBL" id="OBY10786.1"/>
    </source>
</evidence>
<sequence>MKKKLIILFSLLFSLFLFISCSKDTEENNKSEVEQSESLEQENNLDVASYSVKTINNNDISMLYTGMTLSPVITVGEVSDRPFNIEITDIDEAYDIGNDGNIELINSETGDFISFTRDDKGNYKISAKLEKDIEYGILLNKRLVGAVRVVEDLNSIDKEALYNDISTRLSCGLS</sequence>
<keyword evidence="3" id="KW-1185">Reference proteome</keyword>
<protein>
    <recommendedName>
        <fullName evidence="4">Lipoprotein</fullName>
    </recommendedName>
</protein>
<feature type="signal peptide" evidence="1">
    <location>
        <begin position="1"/>
        <end position="19"/>
    </location>
</feature>
<dbReference type="PROSITE" id="PS51257">
    <property type="entry name" value="PROKAR_LIPOPROTEIN"/>
    <property type="match status" value="1"/>
</dbReference>
<proteinExistence type="predicted"/>
<dbReference type="RefSeq" id="WP_027096876.1">
    <property type="nucleotide sequence ID" value="NZ_CABHIH010000002.1"/>
</dbReference>
<reference evidence="2 3" key="1">
    <citation type="submission" date="2016-06" db="EMBL/GenBank/DDBJ databases">
        <authorList>
            <person name="Kjaerup R.B."/>
            <person name="Dalgaard T.S."/>
            <person name="Juul-Madsen H.R."/>
        </authorList>
    </citation>
    <scope>NUCLEOTIDE SEQUENCE [LARGE SCALE GENOMIC DNA]</scope>
    <source>
        <strain evidence="2 3">373-A1</strain>
    </source>
</reference>
<evidence type="ECO:0000256" key="1">
    <source>
        <dbReference type="SAM" id="SignalP"/>
    </source>
</evidence>
<gene>
    <name evidence="2" type="ORF">CP373A1_09785</name>
</gene>
<dbReference type="Proteomes" id="UP000092714">
    <property type="component" value="Unassembled WGS sequence"/>
</dbReference>
<evidence type="ECO:0008006" key="4">
    <source>
        <dbReference type="Google" id="ProtNLM"/>
    </source>
</evidence>
<dbReference type="EMBL" id="MAPZ01000019">
    <property type="protein sequence ID" value="OBY10786.1"/>
    <property type="molecule type" value="Genomic_DNA"/>
</dbReference>
<dbReference type="eggNOG" id="ENOG50324Y2">
    <property type="taxonomic scope" value="Bacteria"/>
</dbReference>
<feature type="chain" id="PRO_5039010949" description="Lipoprotein" evidence="1">
    <location>
        <begin position="20"/>
        <end position="174"/>
    </location>
</feature>
<evidence type="ECO:0000313" key="3">
    <source>
        <dbReference type="Proteomes" id="UP000092714"/>
    </source>
</evidence>
<comment type="caution">
    <text evidence="2">The sequence shown here is derived from an EMBL/GenBank/DDBJ whole genome shotgun (WGS) entry which is preliminary data.</text>
</comment>
<dbReference type="GeneID" id="42774712"/>
<name>A0A174QQJ0_9CLOT</name>
<keyword evidence="1" id="KW-0732">Signal</keyword>
<dbReference type="AlphaFoldDB" id="A0A174QQJ0"/>
<accession>A0A174QQJ0</accession>
<organism evidence="2 3">
    <name type="scientific">Clostridium paraputrificum</name>
    <dbReference type="NCBI Taxonomy" id="29363"/>
    <lineage>
        <taxon>Bacteria</taxon>
        <taxon>Bacillati</taxon>
        <taxon>Bacillota</taxon>
        <taxon>Clostridia</taxon>
        <taxon>Eubacteriales</taxon>
        <taxon>Clostridiaceae</taxon>
        <taxon>Clostridium</taxon>
    </lineage>
</organism>